<evidence type="ECO:0000256" key="4">
    <source>
        <dbReference type="PROSITE-ProRule" id="PRU01161"/>
    </source>
</evidence>
<dbReference type="SUPFAM" id="SSF52151">
    <property type="entry name" value="FabD/lysophospholipase-like"/>
    <property type="match status" value="1"/>
</dbReference>
<feature type="chain" id="PRO_5045735888" evidence="5">
    <location>
        <begin position="23"/>
        <end position="490"/>
    </location>
</feature>
<comment type="caution">
    <text evidence="7">The sequence shown here is derived from an EMBL/GenBank/DDBJ whole genome shotgun (WGS) entry which is preliminary data.</text>
</comment>
<proteinExistence type="predicted"/>
<keyword evidence="8" id="KW-1185">Reference proteome</keyword>
<gene>
    <name evidence="7" type="ORF">E4Q08_10645</name>
</gene>
<protein>
    <submittedName>
        <fullName evidence="7">Patatin-like phospholipase family protein</fullName>
    </submittedName>
</protein>
<evidence type="ECO:0000313" key="7">
    <source>
        <dbReference type="EMBL" id="NMQ05694.1"/>
    </source>
</evidence>
<evidence type="ECO:0000256" key="3">
    <source>
        <dbReference type="ARBA" id="ARBA00023098"/>
    </source>
</evidence>
<dbReference type="PROSITE" id="PS51635">
    <property type="entry name" value="PNPLA"/>
    <property type="match status" value="1"/>
</dbReference>
<reference evidence="7" key="1">
    <citation type="submission" date="2019-03" db="EMBL/GenBank/DDBJ databases">
        <title>Metabolic reconstructions from genomes of highly enriched 'Candidatus Accumulibacter' and 'Candidatus Competibacter' bioreactor populations.</title>
        <authorList>
            <person name="Annavajhala M.K."/>
            <person name="Welles L."/>
            <person name="Abbas B."/>
            <person name="Sorokin D."/>
            <person name="Park H."/>
            <person name="Van Loosdrecht M."/>
            <person name="Chandran K."/>
        </authorList>
    </citation>
    <scope>NUCLEOTIDE SEQUENCE</scope>
    <source>
        <strain evidence="7">SBR_L</strain>
    </source>
</reference>
<feature type="short sequence motif" description="GXSXG" evidence="4">
    <location>
        <begin position="101"/>
        <end position="105"/>
    </location>
</feature>
<keyword evidence="3" id="KW-0443">Lipid metabolism</keyword>
<accession>A0ABX1T7R3</accession>
<dbReference type="InterPro" id="IPR016035">
    <property type="entry name" value="Acyl_Trfase/lysoPLipase"/>
</dbReference>
<evidence type="ECO:0000256" key="2">
    <source>
        <dbReference type="ARBA" id="ARBA00022963"/>
    </source>
</evidence>
<feature type="signal peptide" evidence="5">
    <location>
        <begin position="1"/>
        <end position="22"/>
    </location>
</feature>
<keyword evidence="2" id="KW-0442">Lipid degradation</keyword>
<organism evidence="7 8">
    <name type="scientific">Candidatus Accumulibacter contiguus</name>
    <dbReference type="NCBI Taxonomy" id="2954381"/>
    <lineage>
        <taxon>Bacteria</taxon>
        <taxon>Pseudomonadati</taxon>
        <taxon>Pseudomonadota</taxon>
        <taxon>Betaproteobacteria</taxon>
        <taxon>Candidatus Accumulibacter</taxon>
    </lineage>
</organism>
<dbReference type="PANTHER" id="PTHR14226">
    <property type="entry name" value="NEUROPATHY TARGET ESTERASE/SWISS CHEESE D.MELANOGASTER"/>
    <property type="match status" value="1"/>
</dbReference>
<dbReference type="Gene3D" id="3.40.1090.10">
    <property type="entry name" value="Cytosolic phospholipase A2 catalytic domain"/>
    <property type="match status" value="2"/>
</dbReference>
<dbReference type="RefSeq" id="WP_169070384.1">
    <property type="nucleotide sequence ID" value="NZ_JAZKUC010000001.1"/>
</dbReference>
<comment type="caution">
    <text evidence="4">Lacks conserved residue(s) required for the propagation of feature annotation.</text>
</comment>
<dbReference type="InterPro" id="IPR002641">
    <property type="entry name" value="PNPLA_dom"/>
</dbReference>
<keyword evidence="5" id="KW-0732">Signal</keyword>
<evidence type="ECO:0000256" key="5">
    <source>
        <dbReference type="SAM" id="SignalP"/>
    </source>
</evidence>
<name>A0ABX1T7R3_9PROT</name>
<dbReference type="PANTHER" id="PTHR14226:SF78">
    <property type="entry name" value="SLR0060 PROTEIN"/>
    <property type="match status" value="1"/>
</dbReference>
<evidence type="ECO:0000313" key="8">
    <source>
        <dbReference type="Proteomes" id="UP000886469"/>
    </source>
</evidence>
<dbReference type="PROSITE" id="PS51257">
    <property type="entry name" value="PROKAR_LIPOPROTEIN"/>
    <property type="match status" value="1"/>
</dbReference>
<evidence type="ECO:0000259" key="6">
    <source>
        <dbReference type="PROSITE" id="PS51635"/>
    </source>
</evidence>
<dbReference type="Pfam" id="PF01734">
    <property type="entry name" value="Patatin"/>
    <property type="match status" value="1"/>
</dbReference>
<feature type="domain" description="PNPLA" evidence="6">
    <location>
        <begin position="57"/>
        <end position="265"/>
    </location>
</feature>
<dbReference type="Proteomes" id="UP000886469">
    <property type="component" value="Unassembled WGS sequence"/>
</dbReference>
<dbReference type="InterPro" id="IPR050301">
    <property type="entry name" value="NTE"/>
</dbReference>
<sequence length="490" mass="52818">MTLFRTPLLLAAVLLLALGGCASRPINPPITKADPRTGYRFDTRQAHGMHKENLVVLAFSGGGTRAAAFSYGVLEFLRRTEVTGPDGNTVRLLDAVDIITGVSGGSFTALAYGLYGDKLFSDYEQRFLKRDVQGEIIARTFSPSNWGALWSLGWGRSELAAQLYDEILFDGATFGDLDRGRGPLILASATDISTGARFVFNQSTFDVICSDLNAVPLSRAAAASSAVPVVLSPVTINNYGGTCDTRLPPWMQLFANATEPPRPAARAIRSLKDMQAYGDGVHRPYLHLVDGGVSDNVGMRSVLDSLEISQALHEAGAPTPLDRARRIIVFIVNSLSSPPTNWDESEAPPGTVNILLKSAGVPIDRYSYEAVELLRDMAARWQTLRLIGGSAAMATNKDPVVAAALRVPNAEIYAIDVSFPALKDKDELAYLNQQPTSFVLPDEAVDRLRAAAGTIIMDSPEFQRLLKDVGARIVTDSPRPAVPKMESAAK</sequence>
<keyword evidence="1" id="KW-0378">Hydrolase</keyword>
<dbReference type="EMBL" id="SPMX01000026">
    <property type="protein sequence ID" value="NMQ05694.1"/>
    <property type="molecule type" value="Genomic_DNA"/>
</dbReference>
<evidence type="ECO:0000256" key="1">
    <source>
        <dbReference type="ARBA" id="ARBA00022801"/>
    </source>
</evidence>